<name>A0A142W1S0_9SPHN</name>
<sequence>MAVGRRLFLHSGAGGRLRHRGCGAVLIPPIERVAQTGSTNADLLARLAAGEHVGEGHWLVADRQTAGRGRLGRAWGDGLGNFMGSTVVQLRAGDPLAATLALVAGVALAKTIRALAPAIDFQLKWPNDVLADGAKCSGILLERSGDSVVIGIGVNLVSAPDLPDRATASLAEKGAAIDRDRFADALAVAMADALWTWRQEGVESIVRAWLPLGHPVSTPLHVSEQVLDGYFDGLAPDGALRLRGADGEVMLVHAGDVELRRPVEEGT</sequence>
<organism evidence="3 4">
    <name type="scientific">Sphingopyxis terrae subsp. terrae NBRC 15098</name>
    <dbReference type="NCBI Taxonomy" id="1219058"/>
    <lineage>
        <taxon>Bacteria</taxon>
        <taxon>Pseudomonadati</taxon>
        <taxon>Pseudomonadota</taxon>
        <taxon>Alphaproteobacteria</taxon>
        <taxon>Sphingomonadales</taxon>
        <taxon>Sphingomonadaceae</taxon>
        <taxon>Sphingopyxis</taxon>
    </lineage>
</organism>
<proteinExistence type="predicted"/>
<evidence type="ECO:0000313" key="4">
    <source>
        <dbReference type="Proteomes" id="UP000076234"/>
    </source>
</evidence>
<dbReference type="PROSITE" id="PS51733">
    <property type="entry name" value="BPL_LPL_CATALYTIC"/>
    <property type="match status" value="1"/>
</dbReference>
<dbReference type="InterPro" id="IPR045864">
    <property type="entry name" value="aa-tRNA-synth_II/BPL/LPL"/>
</dbReference>
<dbReference type="CDD" id="cd16442">
    <property type="entry name" value="BPL"/>
    <property type="match status" value="1"/>
</dbReference>
<dbReference type="EMBL" id="CP013342">
    <property type="protein sequence ID" value="AMU95984.1"/>
    <property type="molecule type" value="Genomic_DNA"/>
</dbReference>
<dbReference type="STRING" id="1219058.AOA14_15345"/>
<feature type="domain" description="BPL/LPL catalytic" evidence="2">
    <location>
        <begin position="31"/>
        <end position="198"/>
    </location>
</feature>
<evidence type="ECO:0000259" key="2">
    <source>
        <dbReference type="PROSITE" id="PS51733"/>
    </source>
</evidence>
<dbReference type="Pfam" id="PF03099">
    <property type="entry name" value="BPL_LplA_LipB"/>
    <property type="match status" value="1"/>
</dbReference>
<dbReference type="PANTHER" id="PTHR12835:SF5">
    <property type="entry name" value="BIOTIN--PROTEIN LIGASE"/>
    <property type="match status" value="1"/>
</dbReference>
<dbReference type="KEGG" id="ster:AOA14_15345"/>
<keyword evidence="1 3" id="KW-0436">Ligase</keyword>
<dbReference type="SUPFAM" id="SSF55681">
    <property type="entry name" value="Class II aaRS and biotin synthetases"/>
    <property type="match status" value="1"/>
</dbReference>
<dbReference type="GO" id="GO:0005737">
    <property type="term" value="C:cytoplasm"/>
    <property type="evidence" value="ECO:0007669"/>
    <property type="project" value="TreeGrafter"/>
</dbReference>
<reference evidence="4" key="1">
    <citation type="submission" date="2015-11" db="EMBL/GenBank/DDBJ databases">
        <title>Complete genome sequence of a polyethylene glycol-degrading strain Sphingopyxis terrae strain 203-1 (NBRC 15098).</title>
        <authorList>
            <person name="Yoshiyuki O."/>
            <person name="Shouta N."/>
            <person name="Nagata Y."/>
            <person name="Numata M."/>
            <person name="Tsuchikane K."/>
            <person name="Hosoyama A."/>
            <person name="Yamazoe A."/>
            <person name="Tsuda M."/>
            <person name="Fujita N."/>
            <person name="Kawai F."/>
        </authorList>
    </citation>
    <scope>NUCLEOTIDE SEQUENCE [LARGE SCALE GENOMIC DNA]</scope>
    <source>
        <strain evidence="4">203-1</strain>
    </source>
</reference>
<accession>A0A142W1S0</accession>
<dbReference type="RefSeq" id="WP_082819952.1">
    <property type="nucleotide sequence ID" value="NZ_CP013342.1"/>
</dbReference>
<gene>
    <name evidence="3" type="ORF">AOA14_15345</name>
</gene>
<dbReference type="PANTHER" id="PTHR12835">
    <property type="entry name" value="BIOTIN PROTEIN LIGASE"/>
    <property type="match status" value="1"/>
</dbReference>
<reference evidence="3 4" key="2">
    <citation type="journal article" date="2016" name="Genome Announc.">
        <title>Complete Genome Sequence of Sphingopyxis terrae Strain 203-1 (NBRC 111660), a Polyethylene Glycol Degrader.</title>
        <authorList>
            <person name="Ohtsubo Y."/>
            <person name="Nonoyama S."/>
            <person name="Nagata Y."/>
            <person name="Numata M."/>
            <person name="Tsuchikane K."/>
            <person name="Hosoyama A."/>
            <person name="Yamazoe A."/>
            <person name="Tsuda M."/>
            <person name="Fujita N."/>
            <person name="Kawai F."/>
        </authorList>
    </citation>
    <scope>NUCLEOTIDE SEQUENCE [LARGE SCALE GENOMIC DNA]</scope>
    <source>
        <strain evidence="3 4">203-1</strain>
    </source>
</reference>
<dbReference type="Proteomes" id="UP000076234">
    <property type="component" value="Chromosome"/>
</dbReference>
<evidence type="ECO:0000313" key="3">
    <source>
        <dbReference type="EMBL" id="AMU95984.1"/>
    </source>
</evidence>
<dbReference type="InterPro" id="IPR008988">
    <property type="entry name" value="Transcriptional_repressor_C"/>
</dbReference>
<dbReference type="AlphaFoldDB" id="A0A142W1S0"/>
<dbReference type="Gene3D" id="2.30.30.100">
    <property type="match status" value="1"/>
</dbReference>
<dbReference type="InterPro" id="IPR004408">
    <property type="entry name" value="Biotin_CoA_COase_ligase"/>
</dbReference>
<dbReference type="SUPFAM" id="SSF50037">
    <property type="entry name" value="C-terminal domain of transcriptional repressors"/>
    <property type="match status" value="1"/>
</dbReference>
<dbReference type="Gene3D" id="3.30.930.10">
    <property type="entry name" value="Bira Bifunctional Protein, Domain 2"/>
    <property type="match status" value="1"/>
</dbReference>
<evidence type="ECO:0000256" key="1">
    <source>
        <dbReference type="ARBA" id="ARBA00022598"/>
    </source>
</evidence>
<protein>
    <submittedName>
        <fullName evidence="3">Biotin--protein ligase</fullName>
    </submittedName>
</protein>
<dbReference type="NCBIfam" id="TIGR00121">
    <property type="entry name" value="birA_ligase"/>
    <property type="match status" value="1"/>
</dbReference>
<dbReference type="InterPro" id="IPR004143">
    <property type="entry name" value="BPL_LPL_catalytic"/>
</dbReference>
<dbReference type="GO" id="GO:0004077">
    <property type="term" value="F:biotin--[biotin carboxyl-carrier protein] ligase activity"/>
    <property type="evidence" value="ECO:0007669"/>
    <property type="project" value="InterPro"/>
</dbReference>